<evidence type="ECO:0000256" key="2">
    <source>
        <dbReference type="ARBA" id="ARBA00022723"/>
    </source>
</evidence>
<dbReference type="SUPFAM" id="SSF49899">
    <property type="entry name" value="Concanavalin A-like lectins/glucanases"/>
    <property type="match status" value="1"/>
</dbReference>
<dbReference type="OrthoDB" id="127107at2"/>
<dbReference type="InterPro" id="IPR036909">
    <property type="entry name" value="Cyt_c-like_dom_sf"/>
</dbReference>
<reference evidence="8 9" key="1">
    <citation type="submission" date="2019-02" db="EMBL/GenBank/DDBJ databases">
        <title>Deep-cultivation of Planctomycetes and their phenomic and genomic characterization uncovers novel biology.</title>
        <authorList>
            <person name="Wiegand S."/>
            <person name="Jogler M."/>
            <person name="Boedeker C."/>
            <person name="Pinto D."/>
            <person name="Vollmers J."/>
            <person name="Rivas-Marin E."/>
            <person name="Kohn T."/>
            <person name="Peeters S.H."/>
            <person name="Heuer A."/>
            <person name="Rast P."/>
            <person name="Oberbeckmann S."/>
            <person name="Bunk B."/>
            <person name="Jeske O."/>
            <person name="Meyerdierks A."/>
            <person name="Storesund J.E."/>
            <person name="Kallscheuer N."/>
            <person name="Luecker S."/>
            <person name="Lage O.M."/>
            <person name="Pohl T."/>
            <person name="Merkel B.J."/>
            <person name="Hornburger P."/>
            <person name="Mueller R.-W."/>
            <person name="Bruemmer F."/>
            <person name="Labrenz M."/>
            <person name="Spormann A.M."/>
            <person name="Op Den Camp H."/>
            <person name="Overmann J."/>
            <person name="Amann R."/>
            <person name="Jetten M.S.M."/>
            <person name="Mascher T."/>
            <person name="Medema M.H."/>
            <person name="Devos D.P."/>
            <person name="Kaster A.-K."/>
            <person name="Ovreas L."/>
            <person name="Rohde M."/>
            <person name="Galperin M.Y."/>
            <person name="Jogler C."/>
        </authorList>
    </citation>
    <scope>NUCLEOTIDE SEQUENCE [LARGE SCALE GENOMIC DNA]</scope>
    <source>
        <strain evidence="8 9">CA13</strain>
    </source>
</reference>
<dbReference type="PANTHER" id="PTHR35889:SF3">
    <property type="entry name" value="F-BOX DOMAIN-CONTAINING PROTEIN"/>
    <property type="match status" value="1"/>
</dbReference>
<dbReference type="InterPro" id="IPR009056">
    <property type="entry name" value="Cyt_c-like_dom"/>
</dbReference>
<dbReference type="Pfam" id="PF07583">
    <property type="entry name" value="PSCyt2"/>
    <property type="match status" value="1"/>
</dbReference>
<dbReference type="AlphaFoldDB" id="A0A5C5YN50"/>
<dbReference type="RefSeq" id="WP_146404076.1">
    <property type="nucleotide sequence ID" value="NZ_SJPJ01000002.1"/>
</dbReference>
<evidence type="ECO:0000313" key="9">
    <source>
        <dbReference type="Proteomes" id="UP000315010"/>
    </source>
</evidence>
<keyword evidence="3" id="KW-0732">Signal</keyword>
<evidence type="ECO:0000259" key="7">
    <source>
        <dbReference type="PROSITE" id="PS51007"/>
    </source>
</evidence>
<dbReference type="PROSITE" id="PS51007">
    <property type="entry name" value="CYTC"/>
    <property type="match status" value="1"/>
</dbReference>
<protein>
    <submittedName>
        <fullName evidence="8">Planctomycete cytochrome C</fullName>
    </submittedName>
</protein>
<dbReference type="InterPro" id="IPR022655">
    <property type="entry name" value="DUF1553"/>
</dbReference>
<dbReference type="Gene3D" id="2.60.120.200">
    <property type="match status" value="1"/>
</dbReference>
<comment type="caution">
    <text evidence="8">The sequence shown here is derived from an EMBL/GenBank/DDBJ whole genome shotgun (WGS) entry which is preliminary data.</text>
</comment>
<evidence type="ECO:0000256" key="6">
    <source>
        <dbReference type="PROSITE-ProRule" id="PRU00433"/>
    </source>
</evidence>
<organism evidence="8 9">
    <name type="scientific">Novipirellula herctigrandis</name>
    <dbReference type="NCBI Taxonomy" id="2527986"/>
    <lineage>
        <taxon>Bacteria</taxon>
        <taxon>Pseudomonadati</taxon>
        <taxon>Planctomycetota</taxon>
        <taxon>Planctomycetia</taxon>
        <taxon>Pirellulales</taxon>
        <taxon>Pirellulaceae</taxon>
        <taxon>Novipirellula</taxon>
    </lineage>
</organism>
<evidence type="ECO:0000256" key="3">
    <source>
        <dbReference type="ARBA" id="ARBA00022729"/>
    </source>
</evidence>
<keyword evidence="5" id="KW-1015">Disulfide bond</keyword>
<dbReference type="Pfam" id="PF07635">
    <property type="entry name" value="PSCyt1"/>
    <property type="match status" value="1"/>
</dbReference>
<evidence type="ECO:0000256" key="4">
    <source>
        <dbReference type="ARBA" id="ARBA00023004"/>
    </source>
</evidence>
<dbReference type="EMBL" id="SJPJ01000002">
    <property type="protein sequence ID" value="TWT76279.1"/>
    <property type="molecule type" value="Genomic_DNA"/>
</dbReference>
<dbReference type="GO" id="GO:0046872">
    <property type="term" value="F:metal ion binding"/>
    <property type="evidence" value="ECO:0007669"/>
    <property type="project" value="UniProtKB-KW"/>
</dbReference>
<keyword evidence="2 6" id="KW-0479">Metal-binding</keyword>
<dbReference type="PANTHER" id="PTHR35889">
    <property type="entry name" value="CYCLOINULO-OLIGOSACCHARIDE FRUCTANOTRANSFERASE-RELATED"/>
    <property type="match status" value="1"/>
</dbReference>
<keyword evidence="9" id="KW-1185">Reference proteome</keyword>
<dbReference type="InterPro" id="IPR006558">
    <property type="entry name" value="LamG-like"/>
</dbReference>
<gene>
    <name evidence="8" type="ORF">CA13_67720</name>
</gene>
<dbReference type="PROSITE" id="PS51257">
    <property type="entry name" value="PROKAR_LIPOPROTEIN"/>
    <property type="match status" value="1"/>
</dbReference>
<name>A0A5C5YN50_9BACT</name>
<dbReference type="GO" id="GO:0020037">
    <property type="term" value="F:heme binding"/>
    <property type="evidence" value="ECO:0007669"/>
    <property type="project" value="InterPro"/>
</dbReference>
<accession>A0A5C5YN50</accession>
<keyword evidence="4 6" id="KW-0408">Iron</keyword>
<dbReference type="Pfam" id="PF13385">
    <property type="entry name" value="Laminin_G_3"/>
    <property type="match status" value="1"/>
</dbReference>
<evidence type="ECO:0000256" key="1">
    <source>
        <dbReference type="ARBA" id="ARBA00022617"/>
    </source>
</evidence>
<dbReference type="SUPFAM" id="SSF46626">
    <property type="entry name" value="Cytochrome c"/>
    <property type="match status" value="1"/>
</dbReference>
<dbReference type="InterPro" id="IPR011444">
    <property type="entry name" value="DUF1549"/>
</dbReference>
<dbReference type="InterPro" id="IPR013320">
    <property type="entry name" value="ConA-like_dom_sf"/>
</dbReference>
<dbReference type="SMART" id="SM00560">
    <property type="entry name" value="LamGL"/>
    <property type="match status" value="1"/>
</dbReference>
<evidence type="ECO:0000313" key="8">
    <source>
        <dbReference type="EMBL" id="TWT76279.1"/>
    </source>
</evidence>
<sequence>MRYLSPQIAPAIFVLAIASFLGCFSARPAMGSDADVLTYNQHIRPILADKCFACHGADSATREAGLRLDIRDEAVGAGAIEPGLAEASEMISRIYLADDDDGLMPPTSSHKQLSGEEKKTLSRWIDGGAVYQPHWAFIAPERASLPEVTSDSHWIRNPIDRFVLARMQANGLSPAPDADRQTLARRVALDITGLPPLPEWVDTFMSDESADAYEKYIDRLMAEPTWGEHRARYWLDYARYADTHGIHFDNYREIWAYRDWVISAFNDNQPYDQFSIEQLAGDLLDAPTLEQQIATGFHRCNMTTNEGGIIDEEYAVLYARDRTETTAAVWLGLTVGCAVCHDHKFDPVSAKEFYSLSAFFNNTTQAVRDGNVSNTPPVIEVPIAEDRERVGELLEAISTHEANLSAIRNRTKAELSTLPIVASEVAAGLPMQNQLVLHAPLGEGVGNTTNVLFAGQLHPVSAKGTVLWNDGYTQTKAFAGANEALFVIDDAGDFEFKDPFTAAVWVYPQSRKLSGAIVARMDESQKHRGWDLWFDNGRVATHIIHDWPENAIKIAAGDALPVNQWSHVAVVNDGLGKADGVHLYVNGIEQTNRQILNETLEAKTIRTEVPLTILRRTPGAKNTDARVNDLRLYTAALSEADVALLAVNTPALFAASIQSESRTEEQNNLLVDWYLNHKQEAFLRQSKELEGLKREREAIRSRGTIAHVMNEKPQPAVAYVLKRGEYDQRGEQVGPDVPAALPRLGDRPRNRLGLAQWMFTKENPLVSRVTVNRFWQEVFGTGLVRTSADFGVMGELPSHPELLDYLAIEFRESGWNVKDLFRMMLSSSTYRQSARVSEAGRAIDMENRLLAQGPRFRMDAEMLRDMALWSSGQLSTKIGGPSVRPYQPAGVWEAVAMPGSSTRNYVTDKGESLYRRSMYTFWKRAAPPASMEILGAPNREVCTIQRERTNTPLQALVTLNDPQFVEAAKKLAEKTLLENESDESRLQSIASQLLSRPFKPNELTILNSGLEKLRGHYEQNQEDAEALLSVGESAVTGSLSKSELAAWTMLASEIFNLDETLCK</sequence>
<keyword evidence="1 6" id="KW-0349">Heme</keyword>
<evidence type="ECO:0000256" key="5">
    <source>
        <dbReference type="ARBA" id="ARBA00023157"/>
    </source>
</evidence>
<proteinExistence type="predicted"/>
<dbReference type="Pfam" id="PF07587">
    <property type="entry name" value="PSD1"/>
    <property type="match status" value="1"/>
</dbReference>
<dbReference type="GO" id="GO:0009055">
    <property type="term" value="F:electron transfer activity"/>
    <property type="evidence" value="ECO:0007669"/>
    <property type="project" value="InterPro"/>
</dbReference>
<dbReference type="Proteomes" id="UP000315010">
    <property type="component" value="Unassembled WGS sequence"/>
</dbReference>
<feature type="domain" description="Cytochrome c" evidence="7">
    <location>
        <begin position="38"/>
        <end position="221"/>
    </location>
</feature>
<dbReference type="InterPro" id="IPR011429">
    <property type="entry name" value="Cyt_c_Planctomycete-type"/>
</dbReference>